<dbReference type="SUPFAM" id="SSF53254">
    <property type="entry name" value="Phosphoglycerate mutase-like"/>
    <property type="match status" value="1"/>
</dbReference>
<dbReference type="InterPro" id="IPR013078">
    <property type="entry name" value="His_Pase_superF_clade-1"/>
</dbReference>
<sequence length="140" mass="15899">MSDLIAKSGASATAYTSSIRRQKETCEILFSNTFIPIIIDERLRQIDNGPQYTGMNWGDIGERDYLAFIDKTFSQGESFRDFAQRAREFLDEKLKEHKEHTIITVGWRLSPAIFAHVCCGVSLERAITDNANIRGPFTYG</sequence>
<evidence type="ECO:0000313" key="2">
    <source>
        <dbReference type="Proteomes" id="UP001597169"/>
    </source>
</evidence>
<dbReference type="InterPro" id="IPR029033">
    <property type="entry name" value="His_PPase_superfam"/>
</dbReference>
<dbReference type="RefSeq" id="WP_379293136.1">
    <property type="nucleotide sequence ID" value="NZ_JBHTKX010000001.1"/>
</dbReference>
<organism evidence="1 2">
    <name type="scientific">Paenibacillus provencensis</name>
    <dbReference type="NCBI Taxonomy" id="441151"/>
    <lineage>
        <taxon>Bacteria</taxon>
        <taxon>Bacillati</taxon>
        <taxon>Bacillota</taxon>
        <taxon>Bacilli</taxon>
        <taxon>Bacillales</taxon>
        <taxon>Paenibacillaceae</taxon>
        <taxon>Paenibacillus</taxon>
    </lineage>
</organism>
<dbReference type="EMBL" id="JBHTKX010000001">
    <property type="protein sequence ID" value="MFD1129535.1"/>
    <property type="molecule type" value="Genomic_DNA"/>
</dbReference>
<reference evidence="2" key="1">
    <citation type="journal article" date="2019" name="Int. J. Syst. Evol. Microbiol.">
        <title>The Global Catalogue of Microorganisms (GCM) 10K type strain sequencing project: providing services to taxonomists for standard genome sequencing and annotation.</title>
        <authorList>
            <consortium name="The Broad Institute Genomics Platform"/>
            <consortium name="The Broad Institute Genome Sequencing Center for Infectious Disease"/>
            <person name="Wu L."/>
            <person name="Ma J."/>
        </authorList>
    </citation>
    <scope>NUCLEOTIDE SEQUENCE [LARGE SCALE GENOMIC DNA]</scope>
    <source>
        <strain evidence="2">CCUG 53519</strain>
    </source>
</reference>
<evidence type="ECO:0000313" key="1">
    <source>
        <dbReference type="EMBL" id="MFD1129535.1"/>
    </source>
</evidence>
<comment type="caution">
    <text evidence="1">The sequence shown here is derived from an EMBL/GenBank/DDBJ whole genome shotgun (WGS) entry which is preliminary data.</text>
</comment>
<keyword evidence="2" id="KW-1185">Reference proteome</keyword>
<proteinExistence type="predicted"/>
<accession>A0ABW3PUW6</accession>
<dbReference type="Gene3D" id="3.40.50.1240">
    <property type="entry name" value="Phosphoglycerate mutase-like"/>
    <property type="match status" value="1"/>
</dbReference>
<name>A0ABW3PUW6_9BACL</name>
<dbReference type="Proteomes" id="UP001597169">
    <property type="component" value="Unassembled WGS sequence"/>
</dbReference>
<gene>
    <name evidence="1" type="ORF">ACFQ3J_15285</name>
</gene>
<protein>
    <submittedName>
        <fullName evidence="1">Histidine phosphatase family protein</fullName>
    </submittedName>
</protein>
<dbReference type="Pfam" id="PF00300">
    <property type="entry name" value="His_Phos_1"/>
    <property type="match status" value="1"/>
</dbReference>